<evidence type="ECO:0000313" key="2">
    <source>
        <dbReference type="WBParaSite" id="RSKR_0000836300.1"/>
    </source>
</evidence>
<sequence length="251" mass="29270">MLESLKMLNVHYSKPELDSANYEEFDELVDVTQNRMIPSINHLKKLETLKINLLALPEKNHKIIFDWFVLELPKTLRNIILDEGDFKGGYLIEPIVLAYPDMEILNLSQCKIPANTDLNIFAKLNNAKIITLPCIEHRKFAFSNDIKILAINCVARSSSHHPDHKFHNWKNEFLDDPNSTKADQIHRFEDHMSRVGNNISYRMIEEKCTCSRLKAPFKHTVIKYNQNGYIINFFLSEITNWGDVMENIKLL</sequence>
<reference evidence="2" key="1">
    <citation type="submission" date="2016-11" db="UniProtKB">
        <authorList>
            <consortium name="WormBaseParasite"/>
        </authorList>
    </citation>
    <scope>IDENTIFICATION</scope>
    <source>
        <strain evidence="2">KR3021</strain>
    </source>
</reference>
<name>A0AC35U6J5_9BILA</name>
<dbReference type="WBParaSite" id="RSKR_0000836300.1">
    <property type="protein sequence ID" value="RSKR_0000836300.1"/>
    <property type="gene ID" value="RSKR_0000836300"/>
</dbReference>
<protein>
    <submittedName>
        <fullName evidence="2">Leucine-rich repeat domain-containing protein</fullName>
    </submittedName>
</protein>
<evidence type="ECO:0000313" key="1">
    <source>
        <dbReference type="Proteomes" id="UP000095286"/>
    </source>
</evidence>
<organism evidence="1 2">
    <name type="scientific">Rhabditophanes sp. KR3021</name>
    <dbReference type="NCBI Taxonomy" id="114890"/>
    <lineage>
        <taxon>Eukaryota</taxon>
        <taxon>Metazoa</taxon>
        <taxon>Ecdysozoa</taxon>
        <taxon>Nematoda</taxon>
        <taxon>Chromadorea</taxon>
        <taxon>Rhabditida</taxon>
        <taxon>Tylenchina</taxon>
        <taxon>Panagrolaimomorpha</taxon>
        <taxon>Strongyloidoidea</taxon>
        <taxon>Alloionematidae</taxon>
        <taxon>Rhabditophanes</taxon>
    </lineage>
</organism>
<dbReference type="Proteomes" id="UP000095286">
    <property type="component" value="Unplaced"/>
</dbReference>
<proteinExistence type="predicted"/>
<accession>A0AC35U6J5</accession>